<evidence type="ECO:0000256" key="1">
    <source>
        <dbReference type="SAM" id="MobiDB-lite"/>
    </source>
</evidence>
<gene>
    <name evidence="3" type="ORF">GCM10022281_05950</name>
</gene>
<evidence type="ECO:0008006" key="5">
    <source>
        <dbReference type="Google" id="ProtNLM"/>
    </source>
</evidence>
<feature type="region of interest" description="Disordered" evidence="1">
    <location>
        <begin position="18"/>
        <end position="205"/>
    </location>
</feature>
<feature type="signal peptide" evidence="2">
    <location>
        <begin position="1"/>
        <end position="19"/>
    </location>
</feature>
<organism evidence="3 4">
    <name type="scientific">Sphingomonas rosea</name>
    <dbReference type="NCBI Taxonomy" id="335605"/>
    <lineage>
        <taxon>Bacteria</taxon>
        <taxon>Pseudomonadati</taxon>
        <taxon>Pseudomonadota</taxon>
        <taxon>Alphaproteobacteria</taxon>
        <taxon>Sphingomonadales</taxon>
        <taxon>Sphingomonadaceae</taxon>
        <taxon>Sphingomonas</taxon>
    </lineage>
</organism>
<name>A0ABP7TPY1_9SPHN</name>
<dbReference type="Pfam" id="PF11776">
    <property type="entry name" value="RcnB"/>
    <property type="match status" value="1"/>
</dbReference>
<feature type="compositionally biased region" description="Basic and acidic residues" evidence="1">
    <location>
        <begin position="38"/>
        <end position="69"/>
    </location>
</feature>
<accession>A0ABP7TPY1</accession>
<evidence type="ECO:0000256" key="2">
    <source>
        <dbReference type="SAM" id="SignalP"/>
    </source>
</evidence>
<evidence type="ECO:0000313" key="4">
    <source>
        <dbReference type="Proteomes" id="UP001424459"/>
    </source>
</evidence>
<feature type="compositionally biased region" description="Basic and acidic residues" evidence="1">
    <location>
        <begin position="103"/>
        <end position="128"/>
    </location>
</feature>
<keyword evidence="2" id="KW-0732">Signal</keyword>
<dbReference type="Gene3D" id="3.10.450.160">
    <property type="entry name" value="inner membrane protein cigr"/>
    <property type="match status" value="1"/>
</dbReference>
<dbReference type="Proteomes" id="UP001424459">
    <property type="component" value="Unassembled WGS sequence"/>
</dbReference>
<dbReference type="RefSeq" id="WP_344695510.1">
    <property type="nucleotide sequence ID" value="NZ_BAABBR010000001.1"/>
</dbReference>
<proteinExistence type="predicted"/>
<protein>
    <recommendedName>
        <fullName evidence="5">Nickel/cobalt transporter regulator</fullName>
    </recommendedName>
</protein>
<sequence>MRLSLAALLLLGTAVPAVAQDPDPQPVQEAQAAPAPEPEPRRDTPPVRHRAEESPRVMRGDGGGERAMPRFDPPPPPPVMVSAPTAESTRAAPDRSRGNAWREQARTEVEERRSERQRDWVRPTDVEAPRPAATDSVSGWQYERRDAARRARQDREGAIQVPPPREEPRRIPVVGQAPQSPEPIRVRPVPGAITPPGYEQRGERVDRPGWRDDWRRDRRYDWRRQRDRDRGRFHVSVYIDPFGWNYRPYQIGWRLPSRFYSARYWIQDPWYYRLPPVSGPYRWIRYYNDVLLVDLRTGRVLDTIPRFFW</sequence>
<feature type="compositionally biased region" description="Low complexity" evidence="1">
    <location>
        <begin position="18"/>
        <end position="34"/>
    </location>
</feature>
<comment type="caution">
    <text evidence="3">The sequence shown here is derived from an EMBL/GenBank/DDBJ whole genome shotgun (WGS) entry which is preliminary data.</text>
</comment>
<feature type="chain" id="PRO_5047203307" description="Nickel/cobalt transporter regulator" evidence="2">
    <location>
        <begin position="20"/>
        <end position="309"/>
    </location>
</feature>
<dbReference type="InterPro" id="IPR024572">
    <property type="entry name" value="RcnB"/>
</dbReference>
<keyword evidence="4" id="KW-1185">Reference proteome</keyword>
<reference evidence="4" key="1">
    <citation type="journal article" date="2019" name="Int. J. Syst. Evol. Microbiol.">
        <title>The Global Catalogue of Microorganisms (GCM) 10K type strain sequencing project: providing services to taxonomists for standard genome sequencing and annotation.</title>
        <authorList>
            <consortium name="The Broad Institute Genomics Platform"/>
            <consortium name="The Broad Institute Genome Sequencing Center for Infectious Disease"/>
            <person name="Wu L."/>
            <person name="Ma J."/>
        </authorList>
    </citation>
    <scope>NUCLEOTIDE SEQUENCE [LARGE SCALE GENOMIC DNA]</scope>
    <source>
        <strain evidence="4">JCM 17564</strain>
    </source>
</reference>
<dbReference type="EMBL" id="BAABBR010000001">
    <property type="protein sequence ID" value="GAA4029568.1"/>
    <property type="molecule type" value="Genomic_DNA"/>
</dbReference>
<evidence type="ECO:0000313" key="3">
    <source>
        <dbReference type="EMBL" id="GAA4029568.1"/>
    </source>
</evidence>
<feature type="compositionally biased region" description="Basic and acidic residues" evidence="1">
    <location>
        <begin position="142"/>
        <end position="157"/>
    </location>
</feature>